<dbReference type="Gene3D" id="3.30.40.10">
    <property type="entry name" value="Zinc/RING finger domain, C3HC4 (zinc finger)"/>
    <property type="match status" value="1"/>
</dbReference>
<keyword evidence="1" id="KW-0479">Metal-binding</keyword>
<evidence type="ECO:0000313" key="8">
    <source>
        <dbReference type="Proteomes" id="UP001370490"/>
    </source>
</evidence>
<dbReference type="Proteomes" id="UP001370490">
    <property type="component" value="Unassembled WGS sequence"/>
</dbReference>
<keyword evidence="2 4" id="KW-0863">Zinc-finger</keyword>
<evidence type="ECO:0000256" key="2">
    <source>
        <dbReference type="ARBA" id="ARBA00022771"/>
    </source>
</evidence>
<evidence type="ECO:0000256" key="5">
    <source>
        <dbReference type="SAM" id="MobiDB-lite"/>
    </source>
</evidence>
<dbReference type="EMBL" id="JBAMMX010000005">
    <property type="protein sequence ID" value="KAK6939322.1"/>
    <property type="molecule type" value="Genomic_DNA"/>
</dbReference>
<keyword evidence="3" id="KW-0862">Zinc</keyword>
<dbReference type="GO" id="GO:0070676">
    <property type="term" value="P:intralumenal vesicle formation"/>
    <property type="evidence" value="ECO:0007669"/>
    <property type="project" value="TreeGrafter"/>
</dbReference>
<reference evidence="7 8" key="1">
    <citation type="submission" date="2023-12" db="EMBL/GenBank/DDBJ databases">
        <title>A high-quality genome assembly for Dillenia turbinata (Dilleniales).</title>
        <authorList>
            <person name="Chanderbali A."/>
        </authorList>
    </citation>
    <scope>NUCLEOTIDE SEQUENCE [LARGE SCALE GENOMIC DNA]</scope>
    <source>
        <strain evidence="7">LSX21</strain>
        <tissue evidence="7">Leaf</tissue>
    </source>
</reference>
<accession>A0AAN8W0Q2</accession>
<dbReference type="FunFam" id="3.30.40.10:FF:000312">
    <property type="entry name" value="Zinc finger, FYVE-type, endofin"/>
    <property type="match status" value="1"/>
</dbReference>
<dbReference type="InterPro" id="IPR000306">
    <property type="entry name" value="Znf_FYVE"/>
</dbReference>
<feature type="compositionally biased region" description="Pro residues" evidence="5">
    <location>
        <begin position="128"/>
        <end position="146"/>
    </location>
</feature>
<feature type="region of interest" description="Disordered" evidence="5">
    <location>
        <begin position="525"/>
        <end position="544"/>
    </location>
</feature>
<dbReference type="GO" id="GO:0043130">
    <property type="term" value="F:ubiquitin binding"/>
    <property type="evidence" value="ECO:0007669"/>
    <property type="project" value="InterPro"/>
</dbReference>
<dbReference type="SUPFAM" id="SSF57903">
    <property type="entry name" value="FYVE/PHD zinc finger"/>
    <property type="match status" value="1"/>
</dbReference>
<evidence type="ECO:0000256" key="4">
    <source>
        <dbReference type="PROSITE-ProRule" id="PRU00091"/>
    </source>
</evidence>
<dbReference type="GO" id="GO:0031902">
    <property type="term" value="C:late endosome membrane"/>
    <property type="evidence" value="ECO:0007669"/>
    <property type="project" value="TreeGrafter"/>
</dbReference>
<organism evidence="7 8">
    <name type="scientific">Dillenia turbinata</name>
    <dbReference type="NCBI Taxonomy" id="194707"/>
    <lineage>
        <taxon>Eukaryota</taxon>
        <taxon>Viridiplantae</taxon>
        <taxon>Streptophyta</taxon>
        <taxon>Embryophyta</taxon>
        <taxon>Tracheophyta</taxon>
        <taxon>Spermatophyta</taxon>
        <taxon>Magnoliopsida</taxon>
        <taxon>eudicotyledons</taxon>
        <taxon>Gunneridae</taxon>
        <taxon>Pentapetalae</taxon>
        <taxon>Dilleniales</taxon>
        <taxon>Dilleniaceae</taxon>
        <taxon>Dillenia</taxon>
    </lineage>
</organism>
<sequence length="584" mass="64017">MQQGDYTSSYYQYNPQPPSHLQNPNPAPTSTPNSIDPQPTYASAPPFSTNYSSDFSTYPHNYPPYPQNHDPLPPTAPCYSPNPNLQIPSFPPIQETSPQYQPPITPQSSQPYYPPFDQHQNASSYASPLPPHSSVPSNPNPNPNPNPSYSSSYTVPFSQIGGSIYENPYDSSVKYDQGGGYFDDRNGGGGASTYGRSRSDLGSELYGKRSDSGISRYESSGSRDDGYGDGVYAYQGSKVEPYGARGTSSKSSTWSSGLAFDDYGRAIGFNSGKDQTSSPKVVRAVPKAETQQDVKGGVQKFRVKLLAESGGQSTMDVLCQIGLDGIRMLDPGTSRTLRIYPLENVTRCEVTDSSTLSFWSKSSVDIEPRRIRLQSNSYTTNTLLDTITAATVQIKEMGGRIKPSESFKAAEQLSEKKKGFGEWMNFMKPSNEEKDHWVPDEAVTKCTSCCTDFNAFHHCRNCGDIFCDKCTHGRIALTAEENAQPVRVCDRCLAEVTQRLSNAKEVATKPAGLQSHEDLAKKLQEEMERNRRTSSGSKSDGSGRRMREVACPICTVHLQVQVPSSGSETIECGVCQHPFLVSAH</sequence>
<protein>
    <submittedName>
        <fullName evidence="7">FYVE zinc finger</fullName>
    </submittedName>
</protein>
<dbReference type="GO" id="GO:0008270">
    <property type="term" value="F:zinc ion binding"/>
    <property type="evidence" value="ECO:0007669"/>
    <property type="project" value="UniProtKB-KW"/>
</dbReference>
<dbReference type="SMART" id="SM00064">
    <property type="entry name" value="FYVE"/>
    <property type="match status" value="1"/>
</dbReference>
<dbReference type="Pfam" id="PF01363">
    <property type="entry name" value="FYVE"/>
    <property type="match status" value="1"/>
</dbReference>
<dbReference type="InterPro" id="IPR017455">
    <property type="entry name" value="Znf_FYVE-rel"/>
</dbReference>
<dbReference type="InterPro" id="IPR045893">
    <property type="entry name" value="FREE1"/>
</dbReference>
<dbReference type="GO" id="GO:0036258">
    <property type="term" value="P:multivesicular body assembly"/>
    <property type="evidence" value="ECO:0007669"/>
    <property type="project" value="InterPro"/>
</dbReference>
<name>A0AAN8W0Q2_9MAGN</name>
<gene>
    <name evidence="7" type="ORF">RJ641_028853</name>
</gene>
<dbReference type="PANTHER" id="PTHR46977:SF1">
    <property type="entry name" value="PROTEIN FREE1"/>
    <property type="match status" value="1"/>
</dbReference>
<feature type="compositionally biased region" description="Pro residues" evidence="5">
    <location>
        <begin position="61"/>
        <end position="76"/>
    </location>
</feature>
<keyword evidence="8" id="KW-1185">Reference proteome</keyword>
<dbReference type="InterPro" id="IPR011011">
    <property type="entry name" value="Znf_FYVE_PHD"/>
</dbReference>
<feature type="region of interest" description="Disordered" evidence="5">
    <location>
        <begin position="176"/>
        <end position="229"/>
    </location>
</feature>
<evidence type="ECO:0000256" key="3">
    <source>
        <dbReference type="ARBA" id="ARBA00022833"/>
    </source>
</evidence>
<feature type="compositionally biased region" description="Basic and acidic residues" evidence="5">
    <location>
        <begin position="197"/>
        <end position="211"/>
    </location>
</feature>
<dbReference type="AlphaFoldDB" id="A0AAN8W0Q2"/>
<dbReference type="GO" id="GO:0000813">
    <property type="term" value="C:ESCRT I complex"/>
    <property type="evidence" value="ECO:0007669"/>
    <property type="project" value="TreeGrafter"/>
</dbReference>
<dbReference type="InterPro" id="IPR013083">
    <property type="entry name" value="Znf_RING/FYVE/PHD"/>
</dbReference>
<evidence type="ECO:0000256" key="1">
    <source>
        <dbReference type="ARBA" id="ARBA00022723"/>
    </source>
</evidence>
<dbReference type="PANTHER" id="PTHR46977">
    <property type="entry name" value="PROTEIN FREE1"/>
    <property type="match status" value="1"/>
</dbReference>
<comment type="caution">
    <text evidence="7">The sequence shown here is derived from an EMBL/GenBank/DDBJ whole genome shotgun (WGS) entry which is preliminary data.</text>
</comment>
<evidence type="ECO:0000259" key="6">
    <source>
        <dbReference type="PROSITE" id="PS50178"/>
    </source>
</evidence>
<feature type="compositionally biased region" description="Polar residues" evidence="5">
    <location>
        <begin position="1"/>
        <end position="22"/>
    </location>
</feature>
<feature type="compositionally biased region" description="Polar residues" evidence="5">
    <location>
        <begin position="35"/>
        <end position="56"/>
    </location>
</feature>
<feature type="region of interest" description="Disordered" evidence="5">
    <location>
        <begin position="1"/>
        <end position="154"/>
    </location>
</feature>
<feature type="compositionally biased region" description="Gly residues" evidence="5">
    <location>
        <begin position="177"/>
        <end position="192"/>
    </location>
</feature>
<proteinExistence type="predicted"/>
<feature type="domain" description="FYVE-type" evidence="6">
    <location>
        <begin position="440"/>
        <end position="497"/>
    </location>
</feature>
<dbReference type="PROSITE" id="PS50178">
    <property type="entry name" value="ZF_FYVE"/>
    <property type="match status" value="1"/>
</dbReference>
<evidence type="ECO:0000313" key="7">
    <source>
        <dbReference type="EMBL" id="KAK6939322.1"/>
    </source>
</evidence>